<organism evidence="1 2">
    <name type="scientific">Candidatus Faecenecus gallistercoris</name>
    <dbReference type="NCBI Taxonomy" id="2840793"/>
    <lineage>
        <taxon>Bacteria</taxon>
        <taxon>Bacillati</taxon>
        <taxon>Bacillota</taxon>
        <taxon>Bacillota incertae sedis</taxon>
        <taxon>Candidatus Faecenecus</taxon>
    </lineage>
</organism>
<reference evidence="1" key="2">
    <citation type="journal article" date="2021" name="PeerJ">
        <title>Extensive microbial diversity within the chicken gut microbiome revealed by metagenomics and culture.</title>
        <authorList>
            <person name="Gilroy R."/>
            <person name="Ravi A."/>
            <person name="Getino M."/>
            <person name="Pursley I."/>
            <person name="Horton D.L."/>
            <person name="Alikhan N.F."/>
            <person name="Baker D."/>
            <person name="Gharbi K."/>
            <person name="Hall N."/>
            <person name="Watson M."/>
            <person name="Adriaenssens E.M."/>
            <person name="Foster-Nyarko E."/>
            <person name="Jarju S."/>
            <person name="Secka A."/>
            <person name="Antonio M."/>
            <person name="Oren A."/>
            <person name="Chaudhuri R.R."/>
            <person name="La Ragione R."/>
            <person name="Hildebrand F."/>
            <person name="Pallen M.J."/>
        </authorList>
    </citation>
    <scope>NUCLEOTIDE SEQUENCE</scope>
    <source>
        <strain evidence="1">CHK165-10780</strain>
    </source>
</reference>
<dbReference type="EMBL" id="DVFU01000098">
    <property type="protein sequence ID" value="HIQ65106.1"/>
    <property type="molecule type" value="Genomic_DNA"/>
</dbReference>
<gene>
    <name evidence="1" type="ORF">IAC85_05140</name>
</gene>
<comment type="caution">
    <text evidence="1">The sequence shown here is derived from an EMBL/GenBank/DDBJ whole genome shotgun (WGS) entry which is preliminary data.</text>
</comment>
<dbReference type="Proteomes" id="UP000886725">
    <property type="component" value="Unassembled WGS sequence"/>
</dbReference>
<accession>A0A9D1CKD0</accession>
<sequence length="254" mass="29923">MANDSLVDVILERFPEEADDVMALYRFLYAKKALLLCDEEQLYQIYQDKWAYQSFLMTMESETMPVVEEEVIPGFLFLHPELLDRVSSLIAKMRGKFQDDEIREYENDLIRSMNQMKSLKEEDWMQYKYEFLVYETLHRLSLKEHFLKSRFVLKHCPEVGLLSDEEVITATLMDFDNFTNLLLGNIVKDDPSYLGTISYLISFCESNLLPTLKSDLKDVLTILSSKNRFPYNVQAAKGLKRVKQYESLNKRNQE</sequence>
<name>A0A9D1CKD0_9FIRM</name>
<evidence type="ECO:0000313" key="2">
    <source>
        <dbReference type="Proteomes" id="UP000886725"/>
    </source>
</evidence>
<evidence type="ECO:0000313" key="1">
    <source>
        <dbReference type="EMBL" id="HIQ65106.1"/>
    </source>
</evidence>
<proteinExistence type="predicted"/>
<dbReference type="AlphaFoldDB" id="A0A9D1CKD0"/>
<reference evidence="1" key="1">
    <citation type="submission" date="2020-10" db="EMBL/GenBank/DDBJ databases">
        <authorList>
            <person name="Gilroy R."/>
        </authorList>
    </citation>
    <scope>NUCLEOTIDE SEQUENCE</scope>
    <source>
        <strain evidence="1">CHK165-10780</strain>
    </source>
</reference>
<protein>
    <submittedName>
        <fullName evidence="1">Uncharacterized protein</fullName>
    </submittedName>
</protein>